<feature type="domain" description="RING-type" evidence="3">
    <location>
        <begin position="516"/>
        <end position="558"/>
    </location>
</feature>
<evidence type="ECO:0000256" key="2">
    <source>
        <dbReference type="SAM" id="MobiDB-lite"/>
    </source>
</evidence>
<feature type="compositionally biased region" description="Polar residues" evidence="2">
    <location>
        <begin position="128"/>
        <end position="148"/>
    </location>
</feature>
<feature type="region of interest" description="Disordered" evidence="2">
    <location>
        <begin position="215"/>
        <end position="234"/>
    </location>
</feature>
<keyword evidence="5" id="KW-1185">Reference proteome</keyword>
<dbReference type="SMART" id="SM00184">
    <property type="entry name" value="RING"/>
    <property type="match status" value="1"/>
</dbReference>
<name>A0AAX6IIS3_IRIPA</name>
<dbReference type="EMBL" id="JANAVB010000997">
    <property type="protein sequence ID" value="KAJ6853220.1"/>
    <property type="molecule type" value="Genomic_DNA"/>
</dbReference>
<dbReference type="FunFam" id="3.30.40.10:FF:000388">
    <property type="entry name" value="Putative RING zinc finger domain superfamily protein"/>
    <property type="match status" value="1"/>
</dbReference>
<dbReference type="Pfam" id="PF13639">
    <property type="entry name" value="zf-RING_2"/>
    <property type="match status" value="1"/>
</dbReference>
<dbReference type="AlphaFoldDB" id="A0AAX6IIS3"/>
<evidence type="ECO:0000313" key="4">
    <source>
        <dbReference type="EMBL" id="KAJ6853220.1"/>
    </source>
</evidence>
<keyword evidence="1" id="KW-0863">Zinc-finger</keyword>
<evidence type="ECO:0000313" key="5">
    <source>
        <dbReference type="Proteomes" id="UP001140949"/>
    </source>
</evidence>
<reference evidence="4" key="2">
    <citation type="submission" date="2023-04" db="EMBL/GenBank/DDBJ databases">
        <authorList>
            <person name="Bruccoleri R.E."/>
            <person name="Oakeley E.J."/>
            <person name="Faust A.-M."/>
            <person name="Dessus-Babus S."/>
            <person name="Altorfer M."/>
            <person name="Burckhardt D."/>
            <person name="Oertli M."/>
            <person name="Naumann U."/>
            <person name="Petersen F."/>
            <person name="Wong J."/>
        </authorList>
    </citation>
    <scope>NUCLEOTIDE SEQUENCE</scope>
    <source>
        <strain evidence="4">GSM-AAB239-AS_SAM_17_03QT</strain>
        <tissue evidence="4">Leaf</tissue>
    </source>
</reference>
<protein>
    <submittedName>
        <fullName evidence="4">E3 ubiquitin-protein ligase RLIM</fullName>
    </submittedName>
</protein>
<keyword evidence="1" id="KW-0862">Zinc</keyword>
<reference evidence="4" key="1">
    <citation type="journal article" date="2023" name="GigaByte">
        <title>Genome assembly of the bearded iris, Iris pallida Lam.</title>
        <authorList>
            <person name="Bruccoleri R.E."/>
            <person name="Oakeley E.J."/>
            <person name="Faust A.M.E."/>
            <person name="Altorfer M."/>
            <person name="Dessus-Babus S."/>
            <person name="Burckhardt D."/>
            <person name="Oertli M."/>
            <person name="Naumann U."/>
            <person name="Petersen F."/>
            <person name="Wong J."/>
        </authorList>
    </citation>
    <scope>NUCLEOTIDE SEQUENCE</scope>
    <source>
        <strain evidence="4">GSM-AAB239-AS_SAM_17_03QT</strain>
    </source>
</reference>
<feature type="compositionally biased region" description="Basic and acidic residues" evidence="2">
    <location>
        <begin position="83"/>
        <end position="103"/>
    </location>
</feature>
<feature type="region of interest" description="Disordered" evidence="2">
    <location>
        <begin position="243"/>
        <end position="272"/>
    </location>
</feature>
<feature type="compositionally biased region" description="Low complexity" evidence="2">
    <location>
        <begin position="24"/>
        <end position="53"/>
    </location>
</feature>
<keyword evidence="1" id="KW-0479">Metal-binding</keyword>
<feature type="region of interest" description="Disordered" evidence="2">
    <location>
        <begin position="83"/>
        <end position="148"/>
    </location>
</feature>
<evidence type="ECO:0000259" key="3">
    <source>
        <dbReference type="PROSITE" id="PS50089"/>
    </source>
</evidence>
<dbReference type="SUPFAM" id="SSF57850">
    <property type="entry name" value="RING/U-box"/>
    <property type="match status" value="1"/>
</dbReference>
<dbReference type="PROSITE" id="PS50089">
    <property type="entry name" value="ZF_RING_2"/>
    <property type="match status" value="1"/>
</dbReference>
<dbReference type="PANTHER" id="PTHR47531:SF2">
    <property type="entry name" value="RING_U-BOX SUPERFAMILY PROTEIN"/>
    <property type="match status" value="1"/>
</dbReference>
<accession>A0AAX6IIS3</accession>
<dbReference type="Gene3D" id="3.30.40.10">
    <property type="entry name" value="Zinc/RING finger domain, C3HC4 (zinc finger)"/>
    <property type="match status" value="1"/>
</dbReference>
<dbReference type="InterPro" id="IPR001841">
    <property type="entry name" value="Znf_RING"/>
</dbReference>
<proteinExistence type="predicted"/>
<feature type="region of interest" description="Disordered" evidence="2">
    <location>
        <begin position="1"/>
        <end position="60"/>
    </location>
</feature>
<feature type="compositionally biased region" description="Basic residues" evidence="2">
    <location>
        <begin position="1"/>
        <end position="17"/>
    </location>
</feature>
<comment type="caution">
    <text evidence="4">The sequence shown here is derived from an EMBL/GenBank/DDBJ whole genome shotgun (WGS) entry which is preliminary data.</text>
</comment>
<sequence length="573" mass="63017">MSTSEKKKKKKKKKKLGFRCPFIGSDSGRAAMGSGSSKGAATATAAAAAPSSSAGGGRRRSTGARILNAACFGIVPSALCHDEAQREDETRRTNDKTGSDRLESTSTRTNNEGRRKHSHHRHAKIRSLTRSNAEYGQCDQDSMSQPESGAISSSAIVVGQSSNHSGRSHSRFNFIPDSIGFRLGRTISLGSSRGCSFFSDSISSPNNEGGCIVGNDNSADNQGETPETVNVGSSTSFIDNASQESNIDSYSHRNHTGLDNADVRRSNRRLGPQEALEGSVRFSRTLSVGRLRDRVLRRTSSNSAGLYDSSILDDTAIAYSGQSNERRAVGARRRVPSSDRNNEIWQDFSTTHPYRIGSLSEDSYDNDLENPHWRNGSNHDSLEHRSAFFERRRRIRSQVRALQRLGSRFENLSGHERSCISSGQHRSGRCTCRTSNRAINPNDDTGTRASISRIVMLAEALFEVLDEIHQQSVALSSRPSFSSIGSVPAPKEVVECIPLKVYVKPQKHQNEEAAQCYICLVEYENGDFVRILPCNHEFHQTCIDKWLKEIHRVCPLCRGDVCRADASGSQKIS</sequence>
<gene>
    <name evidence="4" type="ORF">M6B38_250820</name>
</gene>
<dbReference type="PANTHER" id="PTHR47531">
    <property type="entry name" value="RING/U-BOX SUPERFAMILY PROTEIN"/>
    <property type="match status" value="1"/>
</dbReference>
<evidence type="ECO:0000256" key="1">
    <source>
        <dbReference type="PROSITE-ProRule" id="PRU00175"/>
    </source>
</evidence>
<dbReference type="Proteomes" id="UP001140949">
    <property type="component" value="Unassembled WGS sequence"/>
</dbReference>
<dbReference type="InterPro" id="IPR013083">
    <property type="entry name" value="Znf_RING/FYVE/PHD"/>
</dbReference>
<feature type="compositionally biased region" description="Basic residues" evidence="2">
    <location>
        <begin position="114"/>
        <end position="127"/>
    </location>
</feature>
<dbReference type="GO" id="GO:0008270">
    <property type="term" value="F:zinc ion binding"/>
    <property type="evidence" value="ECO:0007669"/>
    <property type="project" value="UniProtKB-KW"/>
</dbReference>
<organism evidence="4 5">
    <name type="scientific">Iris pallida</name>
    <name type="common">Sweet iris</name>
    <dbReference type="NCBI Taxonomy" id="29817"/>
    <lineage>
        <taxon>Eukaryota</taxon>
        <taxon>Viridiplantae</taxon>
        <taxon>Streptophyta</taxon>
        <taxon>Embryophyta</taxon>
        <taxon>Tracheophyta</taxon>
        <taxon>Spermatophyta</taxon>
        <taxon>Magnoliopsida</taxon>
        <taxon>Liliopsida</taxon>
        <taxon>Asparagales</taxon>
        <taxon>Iridaceae</taxon>
        <taxon>Iridoideae</taxon>
        <taxon>Irideae</taxon>
        <taxon>Iris</taxon>
    </lineage>
</organism>